<evidence type="ECO:0000313" key="3">
    <source>
        <dbReference type="EMBL" id="MDV7693422.1"/>
    </source>
</evidence>
<dbReference type="EMBL" id="WERX01000002">
    <property type="protein sequence ID" value="MDV7693422.1"/>
    <property type="molecule type" value="Genomic_DNA"/>
</dbReference>
<evidence type="ECO:0000313" key="4">
    <source>
        <dbReference type="EMBL" id="OAD63246.1"/>
    </source>
</evidence>
<protein>
    <submittedName>
        <fullName evidence="3">Serine hydrolase</fullName>
    </submittedName>
</protein>
<keyword evidence="1 3" id="KW-0378">Hydrolase</keyword>
<dbReference type="Proteomes" id="UP000077280">
    <property type="component" value="Unassembled WGS sequence"/>
</dbReference>
<dbReference type="SUPFAM" id="SSF56601">
    <property type="entry name" value="beta-lactamase/transpeptidase-like"/>
    <property type="match status" value="1"/>
</dbReference>
<dbReference type="RefSeq" id="WP_068808120.1">
    <property type="nucleotide sequence ID" value="NZ_LXND01000083.1"/>
</dbReference>
<dbReference type="InterPro" id="IPR001466">
    <property type="entry name" value="Beta-lactam-related"/>
</dbReference>
<evidence type="ECO:0000256" key="1">
    <source>
        <dbReference type="ARBA" id="ARBA00022801"/>
    </source>
</evidence>
<dbReference type="Pfam" id="PF00144">
    <property type="entry name" value="Beta-lactamase"/>
    <property type="match status" value="1"/>
</dbReference>
<name>A0AAP5TA49_9LACO</name>
<dbReference type="AlphaFoldDB" id="A0AAP5TA49"/>
<evidence type="ECO:0000313" key="6">
    <source>
        <dbReference type="Proteomes" id="UP001275867"/>
    </source>
</evidence>
<sequence>MSEPYQNTEKQIKKLVSQRIVPGISYAIIDHEQVIKKVMGDSEVKPKHFQLQDGMTYDVASLTKIVGTEILISQLVEEGQLSYDQQVVKILPNFFDAQVTIRHLLTHTSGITGYIPHRNELSTRELLQALFTLEIGPDFNQKVVYSDLNYIFLGLIIEHVLHTPVQVAITERVLTPLKLTHSTFAPDPLICVPTEWTAKTGLIRGTVHDPKAQILGAHCGSAGLFSTLGDLTKYVTWLLHPETNPSVLKKQTVNQLFENQTANPDLIRSFGWGLIKQTDNGEDHWVLKHSGFTGTMLLVDTTRQQALVFLSNRVHPTADNQIYFTYRQAVIEAFLKDGQGSVKG</sequence>
<gene>
    <name evidence="4" type="ORF">A7K95_01580</name>
    <name evidence="3" type="ORF">GA842_00740</name>
</gene>
<proteinExistence type="predicted"/>
<evidence type="ECO:0000313" key="5">
    <source>
        <dbReference type="Proteomes" id="UP000077280"/>
    </source>
</evidence>
<dbReference type="GO" id="GO:0016787">
    <property type="term" value="F:hydrolase activity"/>
    <property type="evidence" value="ECO:0007669"/>
    <property type="project" value="UniProtKB-KW"/>
</dbReference>
<accession>A0AAP5TA49</accession>
<evidence type="ECO:0000259" key="2">
    <source>
        <dbReference type="Pfam" id="PF00144"/>
    </source>
</evidence>
<comment type="caution">
    <text evidence="3">The sequence shown here is derived from an EMBL/GenBank/DDBJ whole genome shotgun (WGS) entry which is preliminary data.</text>
</comment>
<dbReference type="PANTHER" id="PTHR43283:SF11">
    <property type="entry name" value="BETA-LACTAMASE-RELATED DOMAIN-CONTAINING PROTEIN"/>
    <property type="match status" value="1"/>
</dbReference>
<dbReference type="EMBL" id="LXND01000083">
    <property type="protein sequence ID" value="OAD63246.1"/>
    <property type="molecule type" value="Genomic_DNA"/>
</dbReference>
<dbReference type="InterPro" id="IPR012338">
    <property type="entry name" value="Beta-lactam/transpept-like"/>
</dbReference>
<reference evidence="3" key="2">
    <citation type="submission" date="2019-10" db="EMBL/GenBank/DDBJ databases">
        <title>Malate fermentation in French cider.</title>
        <authorList>
            <person name="Cousin F.J."/>
            <person name="Medina Fernandez S."/>
            <person name="Misery B."/>
            <person name="Laplace J.-M."/>
            <person name="Cretenet M."/>
        </authorList>
    </citation>
    <scope>NUCLEOTIDE SEQUENCE</scope>
    <source>
        <strain evidence="3">UCMA15901</strain>
    </source>
</reference>
<keyword evidence="5" id="KW-1185">Reference proteome</keyword>
<dbReference type="PANTHER" id="PTHR43283">
    <property type="entry name" value="BETA-LACTAMASE-RELATED"/>
    <property type="match status" value="1"/>
</dbReference>
<dbReference type="InterPro" id="IPR050789">
    <property type="entry name" value="Diverse_Enzym_Activities"/>
</dbReference>
<dbReference type="Gene3D" id="3.40.710.10">
    <property type="entry name" value="DD-peptidase/beta-lactamase superfamily"/>
    <property type="match status" value="1"/>
</dbReference>
<dbReference type="Proteomes" id="UP001275867">
    <property type="component" value="Unassembled WGS sequence"/>
</dbReference>
<feature type="domain" description="Beta-lactamase-related" evidence="2">
    <location>
        <begin position="11"/>
        <end position="324"/>
    </location>
</feature>
<reference evidence="4 5" key="1">
    <citation type="submission" date="2016-05" db="EMBL/GenBank/DDBJ databases">
        <title>Draft genome sequence of Pediococcus parvulus 2.6, a probiotic beta-glucan producer strain.</title>
        <authorList>
            <person name="Mohedano M.L."/>
            <person name="Perez-Ramos A."/>
            <person name="Duenas M.T."/>
            <person name="Lamontanara A."/>
            <person name="Orru L."/>
            <person name="Spano G."/>
            <person name="Capozzi V."/>
            <person name="Lopez P."/>
        </authorList>
    </citation>
    <scope>NUCLEOTIDE SEQUENCE [LARGE SCALE GENOMIC DNA]</scope>
    <source>
        <strain evidence="4 5">2.6</strain>
    </source>
</reference>
<organism evidence="3 6">
    <name type="scientific">Pediococcus parvulus</name>
    <dbReference type="NCBI Taxonomy" id="54062"/>
    <lineage>
        <taxon>Bacteria</taxon>
        <taxon>Bacillati</taxon>
        <taxon>Bacillota</taxon>
        <taxon>Bacilli</taxon>
        <taxon>Lactobacillales</taxon>
        <taxon>Lactobacillaceae</taxon>
        <taxon>Pediococcus</taxon>
    </lineage>
</organism>